<feature type="compositionally biased region" description="Basic and acidic residues" evidence="7">
    <location>
        <begin position="725"/>
        <end position="745"/>
    </location>
</feature>
<proteinExistence type="evidence at transcript level"/>
<dbReference type="PANTHER" id="PTHR18914">
    <property type="entry name" value="ALPHA CATENIN"/>
    <property type="match status" value="1"/>
</dbReference>
<dbReference type="PANTHER" id="PTHR18914:SF30">
    <property type="entry name" value="VINCULIN_ALPHA-CATENIN FAMILY MEMBER 1"/>
    <property type="match status" value="1"/>
</dbReference>
<dbReference type="InterPro" id="IPR001033">
    <property type="entry name" value="Alpha_catenin"/>
</dbReference>
<dbReference type="GO" id="GO:0005737">
    <property type="term" value="C:cytoplasm"/>
    <property type="evidence" value="ECO:0007669"/>
    <property type="project" value="UniProtKB-SubCell"/>
</dbReference>
<feature type="compositionally biased region" description="Acidic residues" evidence="7">
    <location>
        <begin position="641"/>
        <end position="653"/>
    </location>
</feature>
<keyword evidence="6" id="KW-0965">Cell junction</keyword>
<evidence type="ECO:0000256" key="3">
    <source>
        <dbReference type="ARBA" id="ARBA00008376"/>
    </source>
</evidence>
<organism evidence="8">
    <name type="scientific">Oscarella lobularis</name>
    <name type="common">Bubble oscar sponge</name>
    <name type="synonym">Halisarca lobularis</name>
    <dbReference type="NCBI Taxonomy" id="121494"/>
    <lineage>
        <taxon>Eukaryota</taxon>
        <taxon>Metazoa</taxon>
        <taxon>Porifera</taxon>
        <taxon>Homoscleromorpha</taxon>
        <taxon>Homosclerophorida</taxon>
        <taxon>Oscarellidae</taxon>
        <taxon>Oscarella</taxon>
    </lineage>
</organism>
<dbReference type="SUPFAM" id="SSF47220">
    <property type="entry name" value="alpha-catenin/vinculin-like"/>
    <property type="match status" value="4"/>
</dbReference>
<dbReference type="PRINTS" id="PR00805">
    <property type="entry name" value="ALPHACATENIN"/>
</dbReference>
<comment type="subcellular location">
    <subcellularLocation>
        <location evidence="1">Cell junction</location>
    </subcellularLocation>
    <subcellularLocation>
        <location evidence="2">Cytoplasm</location>
    </subcellularLocation>
</comment>
<evidence type="ECO:0000256" key="6">
    <source>
        <dbReference type="ARBA" id="ARBA00022949"/>
    </source>
</evidence>
<dbReference type="Gene3D" id="1.20.120.810">
    <property type="entry name" value="Vinculin, Vh2 four-helix bundle"/>
    <property type="match status" value="1"/>
</dbReference>
<dbReference type="RefSeq" id="XP_065828647.1">
    <property type="nucleotide sequence ID" value="XM_065972575.1"/>
</dbReference>
<keyword evidence="4" id="KW-0963">Cytoplasm</keyword>
<feature type="region of interest" description="Disordered" evidence="7">
    <location>
        <begin position="928"/>
        <end position="952"/>
    </location>
</feature>
<dbReference type="GO" id="GO:0098609">
    <property type="term" value="P:cell-cell adhesion"/>
    <property type="evidence" value="ECO:0007669"/>
    <property type="project" value="TreeGrafter"/>
</dbReference>
<name>A0A2P1GIU1_OSCLO</name>
<dbReference type="Pfam" id="PF01044">
    <property type="entry name" value="Vinculin"/>
    <property type="match status" value="1"/>
</dbReference>
<feature type="compositionally biased region" description="Pro residues" evidence="7">
    <location>
        <begin position="695"/>
        <end position="704"/>
    </location>
</feature>
<feature type="region of interest" description="Disordered" evidence="7">
    <location>
        <begin position="691"/>
        <end position="745"/>
    </location>
</feature>
<dbReference type="GO" id="GO:0016477">
    <property type="term" value="P:cell migration"/>
    <property type="evidence" value="ECO:0007669"/>
    <property type="project" value="TreeGrafter"/>
</dbReference>
<sequence>MEFGVQLRPRNIDRVRTRSMEYSLQPFIDQVSTLVGKRYGHGNKFHGSTKLVNDLDRALARFVAEGRKIGRENREIEIDMRSACDRVESTGKEMHATARDFLDNPCSSARRNELVESARELLTAVTDLLIIADAADVIRLKSAARQVDNWLQQMERAASPDEVTYLYRGYGNDLEKLLKLTARRQTDVKSPSISEKLALARLKLKRINNVLLNSMTLHVKYPDVASAKVNRDFALSQASEAVRSIVESLDEDKASRLSPEEERGHTAVLLEEFKADVDRLLVEASSSHSLRPDSLSRLVASLDRKVTQISDEMSLSLCGESTRKFRLKQVSSTLASLQKSFVDIKQILKRKGGLQLEKSVITSKATDMIKMSKFLKTQMSRCAVDDVCDLFYDVDLPLALMVEPARIGNKRAVEQRAKTFRNQAERFYQASKLVSSFSPDSQSIKRLRWAMKDIQFSYTQVINAARSVTFYPSSLTARKNLESFEDLWINQVKLLTRAVDDVVDIDDFLIVSEYHLLEELKSSMLAVQVGNPESMEIHLAHVKGIVRRFCDVTLAKVSQLGDRKYDEYVKSVENAIASLEKNSMRQYGKCIDEILDQLNENDEALFDERQCSQKAKAVLHGVRRVRHVVQSIRTDVSMMSDPDEAFLDDDIEPDLPPPPPDMLQDDDYEDDENTSEAEEFGVEHVLNHLDLAADEPPPPPLPRPPPEKEVPPPRAMRRQTSSRTFIREDERHVSPSELGHLSDEQKRHLHALREEKRQLEREVDKFGEVNSDIVTIAKDMGMMMIDMSDFTRGAGPLKTAMDVFDTAKEIAHSGKRLDLLGKQLAKECPDESFKADLLSYLQRVSLYCHQINITSRVKADVTSRSGEKNSHSLENATTLVAAAKNLMNAVVHIVKLSYVAMNKIAKAKGVHESSTSVSWRARIPDKKPLVRAEDDERSGTSQESGGGAGLRLEPAFSTIKAMKTLQDFRSYKVPSLSDEPEEDEWV</sequence>
<dbReference type="GO" id="GO:0051015">
    <property type="term" value="F:actin filament binding"/>
    <property type="evidence" value="ECO:0007669"/>
    <property type="project" value="InterPro"/>
</dbReference>
<feature type="compositionally biased region" description="Basic and acidic residues" evidence="7">
    <location>
        <begin position="928"/>
        <end position="938"/>
    </location>
</feature>
<feature type="compositionally biased region" description="Acidic residues" evidence="7">
    <location>
        <begin position="663"/>
        <end position="677"/>
    </location>
</feature>
<evidence type="ECO:0000256" key="2">
    <source>
        <dbReference type="ARBA" id="ARBA00004496"/>
    </source>
</evidence>
<feature type="region of interest" description="Disordered" evidence="7">
    <location>
        <begin position="639"/>
        <end position="677"/>
    </location>
</feature>
<dbReference type="GeneID" id="136185443"/>
<keyword evidence="5" id="KW-0130">Cell adhesion</keyword>
<evidence type="ECO:0000256" key="7">
    <source>
        <dbReference type="SAM" id="MobiDB-lite"/>
    </source>
</evidence>
<reference evidence="8" key="1">
    <citation type="submission" date="2017-08" db="EMBL/GenBank/DDBJ databases">
        <title>New genomic data challenges the traditional vision of epithelium evolution in sponges and ctenophores.</title>
        <authorList>
            <person name="Belahbib H."/>
            <person name="Renard E."/>
            <person name="Santini S."/>
            <person name="Jourda C."/>
            <person name="Claverie J.-M."/>
            <person name="Borchiellini C."/>
            <person name="Le Bivic A."/>
        </authorList>
    </citation>
    <scope>NUCLEOTIDE SEQUENCE</scope>
    <source>
        <strain evidence="8">ID</strain>
    </source>
</reference>
<evidence type="ECO:0000256" key="1">
    <source>
        <dbReference type="ARBA" id="ARBA00004282"/>
    </source>
</evidence>
<protein>
    <submittedName>
        <fullName evidence="8">Alpha-catenin</fullName>
    </submittedName>
</protein>
<dbReference type="InterPro" id="IPR036723">
    <property type="entry name" value="Alpha-catenin/vinculin-like_sf"/>
</dbReference>
<comment type="similarity">
    <text evidence="3">Belongs to the vinculin/alpha-catenin family.</text>
</comment>
<accession>A0A2P1GIU1</accession>
<evidence type="ECO:0000313" key="8">
    <source>
        <dbReference type="EMBL" id="AVM85879.1"/>
    </source>
</evidence>
<dbReference type="Gene3D" id="1.20.120.230">
    <property type="entry name" value="Alpha-catenin/vinculin-like"/>
    <property type="match status" value="4"/>
</dbReference>
<dbReference type="InterPro" id="IPR006077">
    <property type="entry name" value="Vinculin/catenin"/>
</dbReference>
<dbReference type="GO" id="GO:0045296">
    <property type="term" value="F:cadherin binding"/>
    <property type="evidence" value="ECO:0007669"/>
    <property type="project" value="InterPro"/>
</dbReference>
<evidence type="ECO:0000256" key="4">
    <source>
        <dbReference type="ARBA" id="ARBA00022490"/>
    </source>
</evidence>
<dbReference type="GO" id="GO:0016342">
    <property type="term" value="C:catenin complex"/>
    <property type="evidence" value="ECO:0007669"/>
    <property type="project" value="TreeGrafter"/>
</dbReference>
<dbReference type="EMBL" id="MF780955">
    <property type="protein sequence ID" value="AVM85879.1"/>
    <property type="molecule type" value="mRNA"/>
</dbReference>
<dbReference type="GO" id="GO:0005912">
    <property type="term" value="C:adherens junction"/>
    <property type="evidence" value="ECO:0007669"/>
    <property type="project" value="TreeGrafter"/>
</dbReference>
<dbReference type="GO" id="GO:0008013">
    <property type="term" value="F:beta-catenin binding"/>
    <property type="evidence" value="ECO:0007669"/>
    <property type="project" value="TreeGrafter"/>
</dbReference>
<evidence type="ECO:0000256" key="5">
    <source>
        <dbReference type="ARBA" id="ARBA00022889"/>
    </source>
</evidence>
<dbReference type="AlphaFoldDB" id="A0A2P1GIU1"/>